<organism evidence="5 6">
    <name type="scientific">Aequorivita viscosa</name>
    <dbReference type="NCBI Taxonomy" id="797419"/>
    <lineage>
        <taxon>Bacteria</taxon>
        <taxon>Pseudomonadati</taxon>
        <taxon>Bacteroidota</taxon>
        <taxon>Flavobacteriia</taxon>
        <taxon>Flavobacteriales</taxon>
        <taxon>Flavobacteriaceae</taxon>
        <taxon>Aequorivita</taxon>
    </lineage>
</organism>
<dbReference type="Gene3D" id="3.90.550.10">
    <property type="entry name" value="Spore Coat Polysaccharide Biosynthesis Protein SpsA, Chain A"/>
    <property type="match status" value="1"/>
</dbReference>
<dbReference type="Proteomes" id="UP000184172">
    <property type="component" value="Unassembled WGS sequence"/>
</dbReference>
<name>A0A1M6DUM4_9FLAO</name>
<protein>
    <submittedName>
        <fullName evidence="5">Glycosyl transferase family 2</fullName>
    </submittedName>
</protein>
<dbReference type="Pfam" id="PF00535">
    <property type="entry name" value="Glycos_transf_2"/>
    <property type="match status" value="1"/>
</dbReference>
<evidence type="ECO:0000313" key="6">
    <source>
        <dbReference type="Proteomes" id="UP000184172"/>
    </source>
</evidence>
<evidence type="ECO:0000256" key="2">
    <source>
        <dbReference type="ARBA" id="ARBA00022676"/>
    </source>
</evidence>
<dbReference type="EMBL" id="FQYV01000005">
    <property type="protein sequence ID" value="SHI76944.1"/>
    <property type="molecule type" value="Genomic_DNA"/>
</dbReference>
<comment type="similarity">
    <text evidence="1">Belongs to the glycosyltransferase 2 family.</text>
</comment>
<dbReference type="CDD" id="cd06423">
    <property type="entry name" value="CESA_like"/>
    <property type="match status" value="1"/>
</dbReference>
<accession>A0A1M6DUM4</accession>
<gene>
    <name evidence="5" type="ORF">SAMN04487908_105110</name>
</gene>
<dbReference type="STRING" id="797419.SAMN05216556_10662"/>
<keyword evidence="3 5" id="KW-0808">Transferase</keyword>
<dbReference type="SUPFAM" id="SSF53448">
    <property type="entry name" value="Nucleotide-diphospho-sugar transferases"/>
    <property type="match status" value="1"/>
</dbReference>
<dbReference type="AlphaFoldDB" id="A0A1M6DUM4"/>
<keyword evidence="6" id="KW-1185">Reference proteome</keyword>
<keyword evidence="2" id="KW-0328">Glycosyltransferase</keyword>
<dbReference type="PANTHER" id="PTHR43630:SF1">
    <property type="entry name" value="POLY-BETA-1,6-N-ACETYL-D-GLUCOSAMINE SYNTHASE"/>
    <property type="match status" value="1"/>
</dbReference>
<dbReference type="InterPro" id="IPR001173">
    <property type="entry name" value="Glyco_trans_2-like"/>
</dbReference>
<dbReference type="RefSeq" id="WP_073215908.1">
    <property type="nucleotide sequence ID" value="NZ_FNNS01000006.1"/>
</dbReference>
<dbReference type="GO" id="GO:0016757">
    <property type="term" value="F:glycosyltransferase activity"/>
    <property type="evidence" value="ECO:0007669"/>
    <property type="project" value="UniProtKB-KW"/>
</dbReference>
<dbReference type="InterPro" id="IPR029044">
    <property type="entry name" value="Nucleotide-diphossugar_trans"/>
</dbReference>
<evidence type="ECO:0000313" key="5">
    <source>
        <dbReference type="EMBL" id="SHI76944.1"/>
    </source>
</evidence>
<dbReference type="OrthoDB" id="1142396at2"/>
<proteinExistence type="inferred from homology"/>
<sequence length="290" mass="33286">MDFHIIIPAHNEGAYLLQTLQSLVEQTFLPKKITIVNDGSTDGTQRIIDSFSEEYSFIKGIYHNLPIQQTGSEEAHAPGSKVINAFYRGLEANNDNFDIICKFDADLIFPTNYLEKIATIFESDPKIGMAGGFCYIEKSGQWVLENLTNKDHIRGALKAYRKACFKEIGGLKNAMGWDTVDELLAQYNGWKIKTDTSLHVKHLKHTGKVYTKAAKFKQGEAFYKLRYGFWLTFIASGKLASRKRSLRFFMDCMKGYYKAKKDNLEFMVSKKEGEFIRKLRWQNILRKIGI</sequence>
<dbReference type="PANTHER" id="PTHR43630">
    <property type="entry name" value="POLY-BETA-1,6-N-ACETYL-D-GLUCOSAMINE SYNTHASE"/>
    <property type="match status" value="1"/>
</dbReference>
<evidence type="ECO:0000259" key="4">
    <source>
        <dbReference type="Pfam" id="PF00535"/>
    </source>
</evidence>
<evidence type="ECO:0000256" key="3">
    <source>
        <dbReference type="ARBA" id="ARBA00022679"/>
    </source>
</evidence>
<reference evidence="6" key="1">
    <citation type="submission" date="2016-11" db="EMBL/GenBank/DDBJ databases">
        <authorList>
            <person name="Varghese N."/>
            <person name="Submissions S."/>
        </authorList>
    </citation>
    <scope>NUCLEOTIDE SEQUENCE [LARGE SCALE GENOMIC DNA]</scope>
    <source>
        <strain evidence="6">DSM 26349</strain>
    </source>
</reference>
<feature type="domain" description="Glycosyltransferase 2-like" evidence="4">
    <location>
        <begin position="5"/>
        <end position="63"/>
    </location>
</feature>
<evidence type="ECO:0000256" key="1">
    <source>
        <dbReference type="ARBA" id="ARBA00006739"/>
    </source>
</evidence>